<protein>
    <submittedName>
        <fullName evidence="2">Uncharacterized protein</fullName>
    </submittedName>
</protein>
<evidence type="ECO:0000256" key="1">
    <source>
        <dbReference type="SAM" id="MobiDB-lite"/>
    </source>
</evidence>
<keyword evidence="3" id="KW-1185">Reference proteome</keyword>
<feature type="compositionally biased region" description="Polar residues" evidence="1">
    <location>
        <begin position="232"/>
        <end position="250"/>
    </location>
</feature>
<dbReference type="AlphaFoldDB" id="A0A6G1KII9"/>
<evidence type="ECO:0000313" key="2">
    <source>
        <dbReference type="EMBL" id="KAF2712659.1"/>
    </source>
</evidence>
<accession>A0A6G1KII9</accession>
<sequence length="576" mass="63886">MEGADITYATAKDWEDIMKNRSSLRMHALIQRLGLRAKWSSNKRGKTNFENPSVKALVSDMGDIVSGLPKDNEELVRYLASPESLRKEVEELMHKHGSAIWGRMSSREHLLTADSSDVDTRLFYPRNLYYEQEDDRAMIQMLLHWWIGLKACNVILARERLDRERRKKEYDRKAMVDRDSPREMAALTFVSLAPTPDAPTTASTPEGSKSLPLPPATQASRHAQAFRFDASSRGSSMSPAVQTPASSESPTMHARSILQGNGIHYLSRDANGTTGTSAVPLAAKGGLVSNHAIKRETNGHYTSSQPDLRKLNLELGNLVSNFLLEDGPQERASPITPQSAPGETARYGGGVYRGLDADTYRALRAYVYAETSEVQPDEERLLRRLETAWREGVRTSRNLILPSTPLFIAMDRTFLTWIEIRRHLSDLERADKRWCDEGNSDHEIAARVQQHRTLMSASREMIRNWYDIAEGLNFVNMSMMSMSASASASPNASASASASASADQNASATGMMSAAKPSADEVLVQALVLLAGESNTPDTTWVIPNVEGIIRWLAENVQRFSSSEEDNGHLLYVAGT</sequence>
<feature type="compositionally biased region" description="Low complexity" evidence="1">
    <location>
        <begin position="193"/>
        <end position="205"/>
    </location>
</feature>
<organism evidence="2 3">
    <name type="scientific">Pleomassaria siparia CBS 279.74</name>
    <dbReference type="NCBI Taxonomy" id="1314801"/>
    <lineage>
        <taxon>Eukaryota</taxon>
        <taxon>Fungi</taxon>
        <taxon>Dikarya</taxon>
        <taxon>Ascomycota</taxon>
        <taxon>Pezizomycotina</taxon>
        <taxon>Dothideomycetes</taxon>
        <taxon>Pleosporomycetidae</taxon>
        <taxon>Pleosporales</taxon>
        <taxon>Pleomassariaceae</taxon>
        <taxon>Pleomassaria</taxon>
    </lineage>
</organism>
<gene>
    <name evidence="2" type="ORF">K504DRAFT_499742</name>
</gene>
<dbReference type="OrthoDB" id="3781356at2759"/>
<dbReference type="Proteomes" id="UP000799428">
    <property type="component" value="Unassembled WGS sequence"/>
</dbReference>
<evidence type="ECO:0000313" key="3">
    <source>
        <dbReference type="Proteomes" id="UP000799428"/>
    </source>
</evidence>
<reference evidence="2" key="1">
    <citation type="journal article" date="2020" name="Stud. Mycol.">
        <title>101 Dothideomycetes genomes: a test case for predicting lifestyles and emergence of pathogens.</title>
        <authorList>
            <person name="Haridas S."/>
            <person name="Albert R."/>
            <person name="Binder M."/>
            <person name="Bloem J."/>
            <person name="Labutti K."/>
            <person name="Salamov A."/>
            <person name="Andreopoulos B."/>
            <person name="Baker S."/>
            <person name="Barry K."/>
            <person name="Bills G."/>
            <person name="Bluhm B."/>
            <person name="Cannon C."/>
            <person name="Castanera R."/>
            <person name="Culley D."/>
            <person name="Daum C."/>
            <person name="Ezra D."/>
            <person name="Gonzalez J."/>
            <person name="Henrissat B."/>
            <person name="Kuo A."/>
            <person name="Liang C."/>
            <person name="Lipzen A."/>
            <person name="Lutzoni F."/>
            <person name="Magnuson J."/>
            <person name="Mondo S."/>
            <person name="Nolan M."/>
            <person name="Ohm R."/>
            <person name="Pangilinan J."/>
            <person name="Park H.-J."/>
            <person name="Ramirez L."/>
            <person name="Alfaro M."/>
            <person name="Sun H."/>
            <person name="Tritt A."/>
            <person name="Yoshinaga Y."/>
            <person name="Zwiers L.-H."/>
            <person name="Turgeon B."/>
            <person name="Goodwin S."/>
            <person name="Spatafora J."/>
            <person name="Crous P."/>
            <person name="Grigoriev I."/>
        </authorList>
    </citation>
    <scope>NUCLEOTIDE SEQUENCE</scope>
    <source>
        <strain evidence="2">CBS 279.74</strain>
    </source>
</reference>
<dbReference type="EMBL" id="MU005766">
    <property type="protein sequence ID" value="KAF2712659.1"/>
    <property type="molecule type" value="Genomic_DNA"/>
</dbReference>
<name>A0A6G1KII9_9PLEO</name>
<feature type="region of interest" description="Disordered" evidence="1">
    <location>
        <begin position="191"/>
        <end position="252"/>
    </location>
</feature>
<feature type="region of interest" description="Disordered" evidence="1">
    <location>
        <begin position="328"/>
        <end position="347"/>
    </location>
</feature>
<proteinExistence type="predicted"/>